<reference evidence="3" key="2">
    <citation type="submission" date="2022-09" db="EMBL/GenBank/DDBJ databases">
        <title>Biosynthetic gene clusters of Dactylosporangioum fulvum.</title>
        <authorList>
            <person name="Caradec T."/>
        </authorList>
    </citation>
    <scope>NUCLEOTIDE SEQUENCE</scope>
    <source>
        <strain evidence="3">NRRL B-16292</strain>
    </source>
</reference>
<dbReference type="EMBL" id="CP073720">
    <property type="protein sequence ID" value="UWP85525.1"/>
    <property type="molecule type" value="Genomic_DNA"/>
</dbReference>
<evidence type="ECO:0000259" key="2">
    <source>
        <dbReference type="PROSITE" id="PS51502"/>
    </source>
</evidence>
<evidence type="ECO:0000256" key="1">
    <source>
        <dbReference type="ARBA" id="ARBA00011738"/>
    </source>
</evidence>
<protein>
    <submittedName>
        <fullName evidence="3">Dabb family protein</fullName>
    </submittedName>
</protein>
<dbReference type="InterPro" id="IPR044662">
    <property type="entry name" value="HS1/DABB1-like"/>
</dbReference>
<name>A0ABY5W6B4_9ACTN</name>
<dbReference type="Proteomes" id="UP001059617">
    <property type="component" value="Chromosome"/>
</dbReference>
<dbReference type="RefSeq" id="WP_259863651.1">
    <property type="nucleotide sequence ID" value="NZ_BAAAST010000014.1"/>
</dbReference>
<evidence type="ECO:0000313" key="4">
    <source>
        <dbReference type="Proteomes" id="UP001059617"/>
    </source>
</evidence>
<organism evidence="3 4">
    <name type="scientific">Dactylosporangium fulvum</name>
    <dbReference type="NCBI Taxonomy" id="53359"/>
    <lineage>
        <taxon>Bacteria</taxon>
        <taxon>Bacillati</taxon>
        <taxon>Actinomycetota</taxon>
        <taxon>Actinomycetes</taxon>
        <taxon>Micromonosporales</taxon>
        <taxon>Micromonosporaceae</taxon>
        <taxon>Dactylosporangium</taxon>
    </lineage>
</organism>
<evidence type="ECO:0000313" key="3">
    <source>
        <dbReference type="EMBL" id="UWP85525.1"/>
    </source>
</evidence>
<dbReference type="Gene3D" id="3.30.70.100">
    <property type="match status" value="1"/>
</dbReference>
<comment type="subunit">
    <text evidence="1">Homodimer.</text>
</comment>
<accession>A0ABY5W6B4</accession>
<dbReference type="PANTHER" id="PTHR33178:SF10">
    <property type="entry name" value="STRESS-RESPONSE A_B BARREL DOMAIN-CONTAINING PROTEIN"/>
    <property type="match status" value="1"/>
</dbReference>
<dbReference type="InterPro" id="IPR013097">
    <property type="entry name" value="Dabb"/>
</dbReference>
<dbReference type="Pfam" id="PF07876">
    <property type="entry name" value="Dabb"/>
    <property type="match status" value="1"/>
</dbReference>
<reference evidence="3" key="1">
    <citation type="submission" date="2021-04" db="EMBL/GenBank/DDBJ databases">
        <authorList>
            <person name="Hartkoorn R.C."/>
            <person name="Beaudoing E."/>
            <person name="Hot D."/>
        </authorList>
    </citation>
    <scope>NUCLEOTIDE SEQUENCE</scope>
    <source>
        <strain evidence="3">NRRL B-16292</strain>
    </source>
</reference>
<dbReference type="SUPFAM" id="SSF54909">
    <property type="entry name" value="Dimeric alpha+beta barrel"/>
    <property type="match status" value="1"/>
</dbReference>
<gene>
    <name evidence="3" type="ORF">Dfulv_15295</name>
</gene>
<dbReference type="SMART" id="SM00886">
    <property type="entry name" value="Dabb"/>
    <property type="match status" value="1"/>
</dbReference>
<keyword evidence="4" id="KW-1185">Reference proteome</keyword>
<dbReference type="PROSITE" id="PS51502">
    <property type="entry name" value="S_R_A_B_BARREL"/>
    <property type="match status" value="1"/>
</dbReference>
<feature type="domain" description="Stress-response A/B barrel" evidence="2">
    <location>
        <begin position="2"/>
        <end position="94"/>
    </location>
</feature>
<dbReference type="PANTHER" id="PTHR33178">
    <property type="match status" value="1"/>
</dbReference>
<dbReference type="InterPro" id="IPR011008">
    <property type="entry name" value="Dimeric_a/b-barrel"/>
</dbReference>
<sequence>MLRHVVLIKFKPDVTPGQIEQLADRLESVRRTLPQVRALACGSDRGLIQGSSDFAICVDFDSMDDYSAYLRHDEHVALAGMLGPLVDSRTVVDYEFH</sequence>
<proteinExistence type="predicted"/>